<dbReference type="EMBL" id="PQFF01000428">
    <property type="protein sequence ID" value="RHZ50702.1"/>
    <property type="molecule type" value="Genomic_DNA"/>
</dbReference>
<dbReference type="Proteomes" id="UP000266861">
    <property type="component" value="Unassembled WGS sequence"/>
</dbReference>
<dbReference type="AlphaFoldDB" id="A0A397GIB7"/>
<reference evidence="1 2" key="1">
    <citation type="submission" date="2018-08" db="EMBL/GenBank/DDBJ databases">
        <title>Genome and evolution of the arbuscular mycorrhizal fungus Diversispora epigaea (formerly Glomus versiforme) and its bacterial endosymbionts.</title>
        <authorList>
            <person name="Sun X."/>
            <person name="Fei Z."/>
            <person name="Harrison M."/>
        </authorList>
    </citation>
    <scope>NUCLEOTIDE SEQUENCE [LARGE SCALE GENOMIC DNA]</scope>
    <source>
        <strain evidence="1 2">IT104</strain>
    </source>
</reference>
<evidence type="ECO:0000313" key="1">
    <source>
        <dbReference type="EMBL" id="RHZ50702.1"/>
    </source>
</evidence>
<dbReference type="OrthoDB" id="411823at2759"/>
<keyword evidence="2" id="KW-1185">Reference proteome</keyword>
<gene>
    <name evidence="1" type="ORF">Glove_493g20</name>
</gene>
<comment type="caution">
    <text evidence="1">The sequence shown here is derived from an EMBL/GenBank/DDBJ whole genome shotgun (WGS) entry which is preliminary data.</text>
</comment>
<proteinExistence type="predicted"/>
<evidence type="ECO:0000313" key="2">
    <source>
        <dbReference type="Proteomes" id="UP000266861"/>
    </source>
</evidence>
<organism evidence="1 2">
    <name type="scientific">Diversispora epigaea</name>
    <dbReference type="NCBI Taxonomy" id="1348612"/>
    <lineage>
        <taxon>Eukaryota</taxon>
        <taxon>Fungi</taxon>
        <taxon>Fungi incertae sedis</taxon>
        <taxon>Mucoromycota</taxon>
        <taxon>Glomeromycotina</taxon>
        <taxon>Glomeromycetes</taxon>
        <taxon>Diversisporales</taxon>
        <taxon>Diversisporaceae</taxon>
        <taxon>Diversispora</taxon>
    </lineage>
</organism>
<protein>
    <submittedName>
        <fullName evidence="1">Uncharacterized protein</fullName>
    </submittedName>
</protein>
<sequence>MHARELILKINRQDLVGETTQIRIQSLQNQEWVPEPVYKKEIISTHNSRKGKTNRETRNLTADIIKLLATEDICLMRTLGTLAGGFPQIPYGGIHSIKNFMQSESCYHKHRKSLRKKEIMFVEQLLNAEMREIVPWQQVGENKAWENCPHGIRI</sequence>
<name>A0A397GIB7_9GLOM</name>
<accession>A0A397GIB7</accession>